<feature type="region of interest" description="Disordered" evidence="1">
    <location>
        <begin position="24"/>
        <end position="44"/>
    </location>
</feature>
<evidence type="ECO:0000256" key="1">
    <source>
        <dbReference type="SAM" id="MobiDB-lite"/>
    </source>
</evidence>
<dbReference type="EMBL" id="SWFS01000086">
    <property type="protein sequence ID" value="KAA8916715.1"/>
    <property type="molecule type" value="Genomic_DNA"/>
</dbReference>
<feature type="compositionally biased region" description="Acidic residues" evidence="1">
    <location>
        <begin position="30"/>
        <end position="41"/>
    </location>
</feature>
<evidence type="ECO:0000313" key="2">
    <source>
        <dbReference type="EMBL" id="KAA8916715.1"/>
    </source>
</evidence>
<dbReference type="AlphaFoldDB" id="A0A642VCL1"/>
<proteinExistence type="predicted"/>
<evidence type="ECO:0000313" key="3">
    <source>
        <dbReference type="Proteomes" id="UP000761534"/>
    </source>
</evidence>
<feature type="compositionally biased region" description="Polar residues" evidence="1">
    <location>
        <begin position="75"/>
        <end position="93"/>
    </location>
</feature>
<protein>
    <submittedName>
        <fullName evidence="2">Uncharacterized protein</fullName>
    </submittedName>
</protein>
<comment type="caution">
    <text evidence="2">The sequence shown here is derived from an EMBL/GenBank/DDBJ whole genome shotgun (WGS) entry which is preliminary data.</text>
</comment>
<dbReference type="Proteomes" id="UP000761534">
    <property type="component" value="Unassembled WGS sequence"/>
</dbReference>
<sequence>MSSGPVAGDYSVASVFDYTDSTGYKWVSDSESEDTDLEGSDGSEKAAVQAAFSKFNIDDLKKAAKGPLQPHFTPLHQSTPAMPNSHQMSGSTIRNDRDQSMETPSKLGRSIHEEVGDDQSREDGLKQAFDSLPSEMRQNVLGYIHRITSNGVKNNSSPEFEQKPIASSSPNDEVPVSTSSSPNEPSVAASSSSPNVVPVSASPPNKLADSSSPASDHSTSNVRFHFPNNSHRHITVPSPKLESVTDSDVGERTSLLDVNKTTAAVNGSMHINRSEDQSEISFLNRNEHSELTKLKAYLLSLENGDQLLNQFENNDRNVSISTTATPSIRAIGPENMPDSRKRIPDHQKLYNRLEMTKVDALDEVEAKNMIKNVLLLLGAPLSQLPDTLTAIVKTLRREDIYYQFAVDIHKTLYCGESIEAKTPEQHHACLNKMTHVLQTLFDDRSKPSSHKRRF</sequence>
<name>A0A642VCL1_9ASCO</name>
<dbReference type="Pfam" id="PF11778">
    <property type="entry name" value="SID"/>
    <property type="match status" value="1"/>
</dbReference>
<dbReference type="VEuPathDB" id="FungiDB:TRICI_001133"/>
<feature type="region of interest" description="Disordered" evidence="1">
    <location>
        <begin position="75"/>
        <end position="108"/>
    </location>
</feature>
<organism evidence="2 3">
    <name type="scientific">Trichomonascus ciferrii</name>
    <dbReference type="NCBI Taxonomy" id="44093"/>
    <lineage>
        <taxon>Eukaryota</taxon>
        <taxon>Fungi</taxon>
        <taxon>Dikarya</taxon>
        <taxon>Ascomycota</taxon>
        <taxon>Saccharomycotina</taxon>
        <taxon>Dipodascomycetes</taxon>
        <taxon>Dipodascales</taxon>
        <taxon>Trichomonascaceae</taxon>
        <taxon>Trichomonascus</taxon>
        <taxon>Trichomonascus ciferrii complex</taxon>
    </lineage>
</organism>
<keyword evidence="3" id="KW-1185">Reference proteome</keyword>
<reference evidence="2" key="1">
    <citation type="journal article" date="2019" name="G3 (Bethesda)">
        <title>Genome Assemblies of Two Rare Opportunistic Yeast Pathogens: Diutina rugosa (syn. Candida rugosa) and Trichomonascus ciferrii (syn. Candida ciferrii).</title>
        <authorList>
            <person name="Mixao V."/>
            <person name="Saus E."/>
            <person name="Hansen A.P."/>
            <person name="Lass-Florl C."/>
            <person name="Gabaldon T."/>
        </authorList>
    </citation>
    <scope>NUCLEOTIDE SEQUENCE</scope>
    <source>
        <strain evidence="2">CBS 4856</strain>
    </source>
</reference>
<accession>A0A642VCL1</accession>
<feature type="compositionally biased region" description="Polar residues" evidence="1">
    <location>
        <begin position="150"/>
        <end position="171"/>
    </location>
</feature>
<feature type="compositionally biased region" description="Low complexity" evidence="1">
    <location>
        <begin position="179"/>
        <end position="220"/>
    </location>
</feature>
<feature type="region of interest" description="Disordered" evidence="1">
    <location>
        <begin position="150"/>
        <end position="232"/>
    </location>
</feature>
<gene>
    <name evidence="2" type="ORF">TRICI_001133</name>
</gene>
<dbReference type="InterPro" id="IPR021750">
    <property type="entry name" value="Sid4-like"/>
</dbReference>